<reference evidence="1 2" key="1">
    <citation type="submission" date="2022-04" db="EMBL/GenBank/DDBJ databases">
        <title>Diverse halophilic archaea isolated from saline environments.</title>
        <authorList>
            <person name="Cui H.-L."/>
        </authorList>
    </citation>
    <scope>NUCLEOTIDE SEQUENCE [LARGE SCALE GENOMIC DNA]</scope>
    <source>
        <strain evidence="1 2">XZYJT49</strain>
    </source>
</reference>
<accession>A0A8U0HPY8</accession>
<proteinExistence type="predicted"/>
<dbReference type="KEGG" id="halx:M0R89_10295"/>
<organism evidence="1 2">
    <name type="scientific">Halorussus limi</name>
    <dbReference type="NCBI Taxonomy" id="2938695"/>
    <lineage>
        <taxon>Archaea</taxon>
        <taxon>Methanobacteriati</taxon>
        <taxon>Methanobacteriota</taxon>
        <taxon>Stenosarchaea group</taxon>
        <taxon>Halobacteria</taxon>
        <taxon>Halobacteriales</taxon>
        <taxon>Haladaptataceae</taxon>
        <taxon>Halorussus</taxon>
    </lineage>
</organism>
<dbReference type="GeneID" id="72185592"/>
<dbReference type="RefSeq" id="WP_248648996.1">
    <property type="nucleotide sequence ID" value="NZ_CP096659.1"/>
</dbReference>
<dbReference type="SUPFAM" id="SSF53098">
    <property type="entry name" value="Ribonuclease H-like"/>
    <property type="match status" value="1"/>
</dbReference>
<keyword evidence="2" id="KW-1185">Reference proteome</keyword>
<dbReference type="AlphaFoldDB" id="A0A8U0HPY8"/>
<dbReference type="Proteomes" id="UP000830729">
    <property type="component" value="Chromosome"/>
</dbReference>
<protein>
    <submittedName>
        <fullName evidence="1">Uncharacterized protein</fullName>
    </submittedName>
</protein>
<dbReference type="EMBL" id="CP096659">
    <property type="protein sequence ID" value="UPV72937.1"/>
    <property type="molecule type" value="Genomic_DNA"/>
</dbReference>
<dbReference type="InterPro" id="IPR012337">
    <property type="entry name" value="RNaseH-like_sf"/>
</dbReference>
<name>A0A8U0HPY8_9EURY</name>
<gene>
    <name evidence="1" type="ORF">M0R89_10295</name>
</gene>
<evidence type="ECO:0000313" key="2">
    <source>
        <dbReference type="Proteomes" id="UP000830729"/>
    </source>
</evidence>
<evidence type="ECO:0000313" key="1">
    <source>
        <dbReference type="EMBL" id="UPV72937.1"/>
    </source>
</evidence>
<sequence>MIDRDNDRKQISWDLETTGFAWNAKITVSGFWFPSENGTVELVLNTSDTEIDVDQYETHLENISGATVTVTPADGEAALLEVLQRVVFDRFDREYNRLTAFHGDSWKGGFDLPFLRTRCIDHGIDWVFDNVMYCDVWDPVKKRLNTTAKYWGTHDDVNSLDAAHDILFGDDVPPVLAEAAPDHQWYANREYDPFASSRSASYCYERGELLPVAQHNLADLHRTWELAELVRAYIPNTDITEKKL</sequence>